<dbReference type="Pfam" id="PF00034">
    <property type="entry name" value="Cytochrom_C"/>
    <property type="match status" value="1"/>
</dbReference>
<dbReference type="InterPro" id="IPR009056">
    <property type="entry name" value="Cyt_c-like_dom"/>
</dbReference>
<evidence type="ECO:0000256" key="4">
    <source>
        <dbReference type="PROSITE-ProRule" id="PRU00433"/>
    </source>
</evidence>
<reference evidence="6 7" key="1">
    <citation type="submission" date="2024-03" db="EMBL/GenBank/DDBJ databases">
        <title>Cognatishimia coralii sp. nov., a marine bacterium isolated from coral surrounding seawater.</title>
        <authorList>
            <person name="Liu X."/>
            <person name="Liu S."/>
            <person name="Sun H."/>
            <person name="Zhang Y."/>
        </authorList>
    </citation>
    <scope>NUCLEOTIDE SEQUENCE [LARGE SCALE GENOMIC DNA]</scope>
    <source>
        <strain evidence="6 7">D5M38</strain>
    </source>
</reference>
<comment type="caution">
    <text evidence="6">The sequence shown here is derived from an EMBL/GenBank/DDBJ whole genome shotgun (WGS) entry which is preliminary data.</text>
</comment>
<dbReference type="PANTHER" id="PTHR35008:SF8">
    <property type="entry name" value="ALCOHOL DEHYDROGENASE CYTOCHROME C SUBUNIT"/>
    <property type="match status" value="1"/>
</dbReference>
<evidence type="ECO:0000256" key="3">
    <source>
        <dbReference type="ARBA" id="ARBA00023004"/>
    </source>
</evidence>
<dbReference type="SUPFAM" id="SSF46626">
    <property type="entry name" value="Cytochrome c"/>
    <property type="match status" value="1"/>
</dbReference>
<name>A0ABU8QKJ6_9RHOB</name>
<accession>A0ABU8QKJ6</accession>
<dbReference type="InterPro" id="IPR051459">
    <property type="entry name" value="Cytochrome_c-type_DH"/>
</dbReference>
<evidence type="ECO:0000259" key="5">
    <source>
        <dbReference type="PROSITE" id="PS51007"/>
    </source>
</evidence>
<evidence type="ECO:0000256" key="1">
    <source>
        <dbReference type="ARBA" id="ARBA00022617"/>
    </source>
</evidence>
<proteinExistence type="predicted"/>
<feature type="domain" description="Cytochrome c" evidence="5">
    <location>
        <begin position="50"/>
        <end position="136"/>
    </location>
</feature>
<dbReference type="PROSITE" id="PS51007">
    <property type="entry name" value="CYTC"/>
    <property type="match status" value="1"/>
</dbReference>
<keyword evidence="2 4" id="KW-0479">Metal-binding</keyword>
<dbReference type="InterPro" id="IPR036909">
    <property type="entry name" value="Cyt_c-like_dom_sf"/>
</dbReference>
<keyword evidence="3 4" id="KW-0408">Iron</keyword>
<dbReference type="EMBL" id="JBBGAZ010000014">
    <property type="protein sequence ID" value="MEJ5219941.1"/>
    <property type="molecule type" value="Genomic_DNA"/>
</dbReference>
<evidence type="ECO:0000313" key="7">
    <source>
        <dbReference type="Proteomes" id="UP001368270"/>
    </source>
</evidence>
<sequence>MRRVLLIGCLVVAAGLLIVLNERRPDQAQEAFSEESTALVSVTLPSALSDQAQVGAKIFEAKCAACHGPNGQGQDGVAPPLIHKIYEPSHHGDESFQRAVALGVRQHHWPFGNMPKVEGLTRADVAMVVSYIREVQRENGIN</sequence>
<keyword evidence="7" id="KW-1185">Reference proteome</keyword>
<dbReference type="Proteomes" id="UP001368270">
    <property type="component" value="Unassembled WGS sequence"/>
</dbReference>
<gene>
    <name evidence="6" type="ORF">WG622_16925</name>
</gene>
<organism evidence="6 7">
    <name type="scientific">Cognatishimia coralii</name>
    <dbReference type="NCBI Taxonomy" id="3083254"/>
    <lineage>
        <taxon>Bacteria</taxon>
        <taxon>Pseudomonadati</taxon>
        <taxon>Pseudomonadota</taxon>
        <taxon>Alphaproteobacteria</taxon>
        <taxon>Rhodobacterales</taxon>
        <taxon>Paracoccaceae</taxon>
        <taxon>Cognatishimia</taxon>
    </lineage>
</organism>
<dbReference type="RefSeq" id="WP_339404595.1">
    <property type="nucleotide sequence ID" value="NZ_JBBGAZ010000014.1"/>
</dbReference>
<evidence type="ECO:0000256" key="2">
    <source>
        <dbReference type="ARBA" id="ARBA00022723"/>
    </source>
</evidence>
<dbReference type="PANTHER" id="PTHR35008">
    <property type="entry name" value="BLL4482 PROTEIN-RELATED"/>
    <property type="match status" value="1"/>
</dbReference>
<evidence type="ECO:0000313" key="6">
    <source>
        <dbReference type="EMBL" id="MEJ5219941.1"/>
    </source>
</evidence>
<dbReference type="Gene3D" id="1.10.760.10">
    <property type="entry name" value="Cytochrome c-like domain"/>
    <property type="match status" value="1"/>
</dbReference>
<keyword evidence="1 4" id="KW-0349">Heme</keyword>
<protein>
    <submittedName>
        <fullName evidence="6">C-type cytochrome</fullName>
    </submittedName>
</protein>